<dbReference type="RefSeq" id="WP_238276925.1">
    <property type="nucleotide sequence ID" value="NZ_BPQR01000049.1"/>
</dbReference>
<dbReference type="EMBL" id="BPQR01000049">
    <property type="protein sequence ID" value="GJE07640.1"/>
    <property type="molecule type" value="Genomic_DNA"/>
</dbReference>
<name>A0ABQ4T0A5_9HYPH</name>
<feature type="signal peptide" evidence="1">
    <location>
        <begin position="1"/>
        <end position="21"/>
    </location>
</feature>
<evidence type="ECO:0000313" key="3">
    <source>
        <dbReference type="Proteomes" id="UP001055102"/>
    </source>
</evidence>
<reference evidence="2" key="2">
    <citation type="submission" date="2021-08" db="EMBL/GenBank/DDBJ databases">
        <authorList>
            <person name="Tani A."/>
            <person name="Ola A."/>
            <person name="Ogura Y."/>
            <person name="Katsura K."/>
            <person name="Hayashi T."/>
        </authorList>
    </citation>
    <scope>NUCLEOTIDE SEQUENCE</scope>
    <source>
        <strain evidence="2">LMG 23639</strain>
    </source>
</reference>
<comment type="caution">
    <text evidence="2">The sequence shown here is derived from an EMBL/GenBank/DDBJ whole genome shotgun (WGS) entry which is preliminary data.</text>
</comment>
<keyword evidence="3" id="KW-1185">Reference proteome</keyword>
<keyword evidence="1" id="KW-0732">Signal</keyword>
<feature type="chain" id="PRO_5045677562" evidence="1">
    <location>
        <begin position="22"/>
        <end position="161"/>
    </location>
</feature>
<evidence type="ECO:0000313" key="2">
    <source>
        <dbReference type="EMBL" id="GJE07640.1"/>
    </source>
</evidence>
<reference evidence="2" key="1">
    <citation type="journal article" date="2021" name="Front. Microbiol.">
        <title>Comprehensive Comparative Genomics and Phenotyping of Methylobacterium Species.</title>
        <authorList>
            <person name="Alessa O."/>
            <person name="Ogura Y."/>
            <person name="Fujitani Y."/>
            <person name="Takami H."/>
            <person name="Hayashi T."/>
            <person name="Sahin N."/>
            <person name="Tani A."/>
        </authorList>
    </citation>
    <scope>NUCLEOTIDE SEQUENCE</scope>
    <source>
        <strain evidence="2">LMG 23639</strain>
    </source>
</reference>
<proteinExistence type="predicted"/>
<dbReference type="Proteomes" id="UP001055102">
    <property type="component" value="Unassembled WGS sequence"/>
</dbReference>
<gene>
    <name evidence="2" type="ORF">AOPFMNJM_2969</name>
</gene>
<protein>
    <submittedName>
        <fullName evidence="2">Uncharacterized protein</fullName>
    </submittedName>
</protein>
<accession>A0ABQ4T0A5</accession>
<evidence type="ECO:0000256" key="1">
    <source>
        <dbReference type="SAM" id="SignalP"/>
    </source>
</evidence>
<organism evidence="2 3">
    <name type="scientific">Methylobacterium jeotgali</name>
    <dbReference type="NCBI Taxonomy" id="381630"/>
    <lineage>
        <taxon>Bacteria</taxon>
        <taxon>Pseudomonadati</taxon>
        <taxon>Pseudomonadota</taxon>
        <taxon>Alphaproteobacteria</taxon>
        <taxon>Hyphomicrobiales</taxon>
        <taxon>Methylobacteriaceae</taxon>
        <taxon>Methylobacterium</taxon>
    </lineage>
</organism>
<sequence>MNGRRLTIPILVAAGISLAAAAVLGWPPGEGGAPAPAARSTPAPATAAARSPSLYCEFYNVTGRTPKVGFSFAVEHEDAGAAYAQIFRREMSGEQTDLEGADRPLWAFDESDDPATLHSPDGAIQINLYGDRPKPGSHWFEAGLRSVQYLNREGKCRRSAA</sequence>